<evidence type="ECO:0000256" key="1">
    <source>
        <dbReference type="ARBA" id="ARBA00001936"/>
    </source>
</evidence>
<dbReference type="NCBIfam" id="NF004556">
    <property type="entry name" value="PRK05899.2-2"/>
    <property type="match status" value="1"/>
</dbReference>
<evidence type="ECO:0000259" key="6">
    <source>
        <dbReference type="SMART" id="SM00861"/>
    </source>
</evidence>
<comment type="cofactor">
    <cofactor evidence="2">
        <name>Mg(2+)</name>
        <dbReference type="ChEBI" id="CHEBI:18420"/>
    </cofactor>
</comment>
<dbReference type="Pfam" id="PF02780">
    <property type="entry name" value="Transketolase_C"/>
    <property type="match status" value="1"/>
</dbReference>
<organism evidence="7 8">
    <name type="scientific">Candidatus Magasanikbacteria bacterium CG10_big_fil_rev_8_21_14_0_10_43_6</name>
    <dbReference type="NCBI Taxonomy" id="1974650"/>
    <lineage>
        <taxon>Bacteria</taxon>
        <taxon>Candidatus Magasanikiibacteriota</taxon>
    </lineage>
</organism>
<dbReference type="Pfam" id="PF02779">
    <property type="entry name" value="Transket_pyr"/>
    <property type="match status" value="1"/>
</dbReference>
<dbReference type="InterPro" id="IPR005474">
    <property type="entry name" value="Transketolase_N"/>
</dbReference>
<feature type="domain" description="Transketolase-like pyrimidine-binding" evidence="6">
    <location>
        <begin position="324"/>
        <end position="488"/>
    </location>
</feature>
<dbReference type="CDD" id="cd02012">
    <property type="entry name" value="TPP_TK"/>
    <property type="match status" value="1"/>
</dbReference>
<dbReference type="Gene3D" id="3.40.50.970">
    <property type="match status" value="2"/>
</dbReference>
<dbReference type="PANTHER" id="PTHR43825:SF1">
    <property type="entry name" value="TRANSKETOLASE-LIKE PYRIMIDINE-BINDING DOMAIN-CONTAINING PROTEIN"/>
    <property type="match status" value="1"/>
</dbReference>
<dbReference type="SMART" id="SM00861">
    <property type="entry name" value="Transket_pyr"/>
    <property type="match status" value="1"/>
</dbReference>
<comment type="similarity">
    <text evidence="4">Belongs to the transketolase family.</text>
</comment>
<dbReference type="PANTHER" id="PTHR43825">
    <property type="entry name" value="PYRUVATE DEHYDROGENASE E1 COMPONENT"/>
    <property type="match status" value="1"/>
</dbReference>
<dbReference type="Proteomes" id="UP000229362">
    <property type="component" value="Unassembled WGS sequence"/>
</dbReference>
<evidence type="ECO:0000256" key="4">
    <source>
        <dbReference type="ARBA" id="ARBA00007131"/>
    </source>
</evidence>
<gene>
    <name evidence="7" type="ORF">COU33_02775</name>
</gene>
<comment type="cofactor">
    <cofactor evidence="3">
        <name>thiamine diphosphate</name>
        <dbReference type="ChEBI" id="CHEBI:58937"/>
    </cofactor>
</comment>
<dbReference type="AlphaFoldDB" id="A0A2M6W130"/>
<sequence>MLPPLTKPLTKKHLDFLETFSQSVRHSIIAMLKQSQSGHPGGSLGCTDYLSLLYTGILGKTGEPIVVSNGHISPAVYGVLAEMGYISKQDVIDGFRKIGFPYEGHVTRHVPGVWYGTGPLGAGVSAAAGFALAEKIKESKHTVYALVGDGESQEGQVYEMMNFAHKYQLDNFVVFMDYNQVQLSDSLAKTMPLDPKAQWTAAGWHVIEVDGHDFAAMWRALGAAKKVTKKPVLLLAHTIMGKGVNFMEQAGKKYQATWHGKAPKPEEADTALAALTLTDEQEAMLNTFRNHVSWKPKENAFPEFLSKTKVRPGTPWLYMPDELTDCRTAYGKALLDLAKKNKEVVALTADLADSVKTSYVQDAIPERHIDCGVAEQHMVSCAGGMSLDGLTPFCSTFGAFMTSRAKDQARVNDINSANVKMVATHCGLSVGKDGPTHQAIDDMGSCAGFFNTAVMEPADPNHCDRMIRYVATHYGNAYVRMGREKIPVLTKKDGTPFFDKDYAYTYGKCDVLRRGSVLTVVASGPMVIETLRAVEALDKNTSVEIVIASSPKEFDETLFRSIKKTKRVLTVEDHNTRSGFGAGIARALALKNISVDSFHMLGVEEYQLSGTAAELYDAAGISATHIQKKMQAILKK</sequence>
<comment type="cofactor">
    <cofactor evidence="1">
        <name>Mn(2+)</name>
        <dbReference type="ChEBI" id="CHEBI:29035"/>
    </cofactor>
</comment>
<evidence type="ECO:0000256" key="2">
    <source>
        <dbReference type="ARBA" id="ARBA00001946"/>
    </source>
</evidence>
<name>A0A2M6W130_9BACT</name>
<keyword evidence="5" id="KW-0786">Thiamine pyrophosphate</keyword>
<evidence type="ECO:0000313" key="7">
    <source>
        <dbReference type="EMBL" id="PIT86506.1"/>
    </source>
</evidence>
<dbReference type="SUPFAM" id="SSF52922">
    <property type="entry name" value="TK C-terminal domain-like"/>
    <property type="match status" value="1"/>
</dbReference>
<dbReference type="EMBL" id="PFBZ01000118">
    <property type="protein sequence ID" value="PIT86506.1"/>
    <property type="molecule type" value="Genomic_DNA"/>
</dbReference>
<dbReference type="SUPFAM" id="SSF52518">
    <property type="entry name" value="Thiamin diphosphate-binding fold (THDP-binding)"/>
    <property type="match status" value="2"/>
</dbReference>
<protein>
    <submittedName>
        <fullName evidence="7">Transketolase</fullName>
    </submittedName>
</protein>
<dbReference type="InterPro" id="IPR009014">
    <property type="entry name" value="Transketo_C/PFOR_II"/>
</dbReference>
<evidence type="ECO:0000313" key="8">
    <source>
        <dbReference type="Proteomes" id="UP000229362"/>
    </source>
</evidence>
<dbReference type="CDD" id="cd07033">
    <property type="entry name" value="TPP_PYR_DXS_TK_like"/>
    <property type="match status" value="1"/>
</dbReference>
<comment type="caution">
    <text evidence="7">The sequence shown here is derived from an EMBL/GenBank/DDBJ whole genome shotgun (WGS) entry which is preliminary data.</text>
</comment>
<evidence type="ECO:0000256" key="3">
    <source>
        <dbReference type="ARBA" id="ARBA00001964"/>
    </source>
</evidence>
<dbReference type="Pfam" id="PF00456">
    <property type="entry name" value="Transketolase_N"/>
    <property type="match status" value="1"/>
</dbReference>
<reference evidence="8" key="1">
    <citation type="submission" date="2017-09" db="EMBL/GenBank/DDBJ databases">
        <title>Depth-based differentiation of microbial function through sediment-hosted aquifers and enrichment of novel symbionts in the deep terrestrial subsurface.</title>
        <authorList>
            <person name="Probst A.J."/>
            <person name="Ladd B."/>
            <person name="Jarett J.K."/>
            <person name="Geller-Mcgrath D.E."/>
            <person name="Sieber C.M.K."/>
            <person name="Emerson J.B."/>
            <person name="Anantharaman K."/>
            <person name="Thomas B.C."/>
            <person name="Malmstrom R."/>
            <person name="Stieglmeier M."/>
            <person name="Klingl A."/>
            <person name="Woyke T."/>
            <person name="Ryan C.M."/>
            <person name="Banfield J.F."/>
        </authorList>
    </citation>
    <scope>NUCLEOTIDE SEQUENCE [LARGE SCALE GENOMIC DNA]</scope>
</reference>
<evidence type="ECO:0000256" key="5">
    <source>
        <dbReference type="ARBA" id="ARBA00023052"/>
    </source>
</evidence>
<dbReference type="GO" id="GO:0005737">
    <property type="term" value="C:cytoplasm"/>
    <property type="evidence" value="ECO:0007669"/>
    <property type="project" value="UniProtKB-ARBA"/>
</dbReference>
<dbReference type="InterPro" id="IPR005475">
    <property type="entry name" value="Transketolase-like_Pyr-bd"/>
</dbReference>
<dbReference type="InterPro" id="IPR051157">
    <property type="entry name" value="PDH/Transketolase"/>
</dbReference>
<dbReference type="FunFam" id="3.40.50.970:FF:000129">
    <property type="entry name" value="Transketolase"/>
    <property type="match status" value="1"/>
</dbReference>
<dbReference type="InterPro" id="IPR033248">
    <property type="entry name" value="Transketolase_C"/>
</dbReference>
<dbReference type="Gene3D" id="3.40.50.920">
    <property type="match status" value="1"/>
</dbReference>
<dbReference type="InterPro" id="IPR029061">
    <property type="entry name" value="THDP-binding"/>
</dbReference>
<accession>A0A2M6W130</accession>
<proteinExistence type="inferred from homology"/>